<evidence type="ECO:0000256" key="6">
    <source>
        <dbReference type="SAM" id="Phobius"/>
    </source>
</evidence>
<evidence type="ECO:0000256" key="1">
    <source>
        <dbReference type="ARBA" id="ARBA00004141"/>
    </source>
</evidence>
<name>A0A4R7HXA2_9ACTN</name>
<evidence type="ECO:0000256" key="5">
    <source>
        <dbReference type="ARBA" id="ARBA00023136"/>
    </source>
</evidence>
<feature type="transmembrane region" description="Helical" evidence="6">
    <location>
        <begin position="127"/>
        <end position="147"/>
    </location>
</feature>
<dbReference type="EMBL" id="SOAU01000001">
    <property type="protein sequence ID" value="TDT14743.1"/>
    <property type="molecule type" value="Genomic_DNA"/>
</dbReference>
<dbReference type="GO" id="GO:0005886">
    <property type="term" value="C:plasma membrane"/>
    <property type="evidence" value="ECO:0007669"/>
    <property type="project" value="TreeGrafter"/>
</dbReference>
<evidence type="ECO:0000256" key="3">
    <source>
        <dbReference type="ARBA" id="ARBA00022692"/>
    </source>
</evidence>
<dbReference type="Proteomes" id="UP000294558">
    <property type="component" value="Unassembled WGS sequence"/>
</dbReference>
<protein>
    <submittedName>
        <fullName evidence="7">Putative ABC transport system permease protein</fullName>
    </submittedName>
</protein>
<organism evidence="7 8">
    <name type="scientific">Ilumatobacter fluminis</name>
    <dbReference type="NCBI Taxonomy" id="467091"/>
    <lineage>
        <taxon>Bacteria</taxon>
        <taxon>Bacillati</taxon>
        <taxon>Actinomycetota</taxon>
        <taxon>Acidimicrobiia</taxon>
        <taxon>Acidimicrobiales</taxon>
        <taxon>Ilumatobacteraceae</taxon>
        <taxon>Ilumatobacter</taxon>
    </lineage>
</organism>
<dbReference type="AlphaFoldDB" id="A0A4R7HXA2"/>
<keyword evidence="8" id="KW-1185">Reference proteome</keyword>
<keyword evidence="4 6" id="KW-1133">Transmembrane helix</keyword>
<sequence>MRGVVASTTIGPELEWRLAVAVGALTALAVAASWVGRLGTALPSARAVARAIVQLLVVALVVTAALEHVWSSLLFVGFMFGVATVTASGRVDARSSIHWIAASIGAGAVPVLLIVFGLGAAPFEPPTIVAICGIVIGNAMTGFTLMGRRSLAALRERFGEVEAALSLGFVRRRAMALVVDHDRPEALVPVLDQTRTVGLVSLPGAFIGVLLGGGSAADAAAAQLIVLVGLVAAQTITVVVGARLIAAGRVLDHELRDRLPTA</sequence>
<feature type="transmembrane region" description="Helical" evidence="6">
    <location>
        <begin position="197"/>
        <end position="217"/>
    </location>
</feature>
<feature type="transmembrane region" description="Helical" evidence="6">
    <location>
        <begin position="98"/>
        <end position="121"/>
    </location>
</feature>
<feature type="transmembrane region" description="Helical" evidence="6">
    <location>
        <begin position="223"/>
        <end position="246"/>
    </location>
</feature>
<gene>
    <name evidence="7" type="ORF">BDK89_0299</name>
</gene>
<evidence type="ECO:0000256" key="4">
    <source>
        <dbReference type="ARBA" id="ARBA00022989"/>
    </source>
</evidence>
<dbReference type="OrthoDB" id="3212530at2"/>
<comment type="similarity">
    <text evidence="2">Belongs to the UPF0014 family.</text>
</comment>
<comment type="caution">
    <text evidence="7">The sequence shown here is derived from an EMBL/GenBank/DDBJ whole genome shotgun (WGS) entry which is preliminary data.</text>
</comment>
<reference evidence="7 8" key="1">
    <citation type="submission" date="2019-03" db="EMBL/GenBank/DDBJ databases">
        <title>Sequencing the genomes of 1000 actinobacteria strains.</title>
        <authorList>
            <person name="Klenk H.-P."/>
        </authorList>
    </citation>
    <scope>NUCLEOTIDE SEQUENCE [LARGE SCALE GENOMIC DNA]</scope>
    <source>
        <strain evidence="7 8">DSM 18936</strain>
    </source>
</reference>
<keyword evidence="3 6" id="KW-0812">Transmembrane</keyword>
<keyword evidence="5 6" id="KW-0472">Membrane</keyword>
<dbReference type="InterPro" id="IPR005226">
    <property type="entry name" value="UPF0014_fam"/>
</dbReference>
<accession>A0A4R7HXA2</accession>
<comment type="subcellular location">
    <subcellularLocation>
        <location evidence="1">Membrane</location>
        <topology evidence="1">Multi-pass membrane protein</topology>
    </subcellularLocation>
</comment>
<dbReference type="PANTHER" id="PTHR30028:SF0">
    <property type="entry name" value="PROTEIN ALUMINUM SENSITIVE 3"/>
    <property type="match status" value="1"/>
</dbReference>
<dbReference type="Pfam" id="PF03649">
    <property type="entry name" value="UPF0014"/>
    <property type="match status" value="1"/>
</dbReference>
<feature type="transmembrane region" description="Helical" evidence="6">
    <location>
        <begin position="16"/>
        <end position="35"/>
    </location>
</feature>
<evidence type="ECO:0000313" key="8">
    <source>
        <dbReference type="Proteomes" id="UP000294558"/>
    </source>
</evidence>
<proteinExistence type="inferred from homology"/>
<dbReference type="PANTHER" id="PTHR30028">
    <property type="entry name" value="UPF0014 INNER MEMBRANE PROTEIN YBBM-RELATED"/>
    <property type="match status" value="1"/>
</dbReference>
<evidence type="ECO:0000256" key="2">
    <source>
        <dbReference type="ARBA" id="ARBA00005268"/>
    </source>
</evidence>
<evidence type="ECO:0000313" key="7">
    <source>
        <dbReference type="EMBL" id="TDT14743.1"/>
    </source>
</evidence>